<dbReference type="GO" id="GO:0006261">
    <property type="term" value="P:DNA-templated DNA replication"/>
    <property type="evidence" value="ECO:0007669"/>
    <property type="project" value="InterPro"/>
</dbReference>
<feature type="region of interest" description="Disordered" evidence="8">
    <location>
        <begin position="167"/>
        <end position="197"/>
    </location>
</feature>
<evidence type="ECO:0000313" key="11">
    <source>
        <dbReference type="Proteomes" id="UP001203852"/>
    </source>
</evidence>
<feature type="region of interest" description="Disordered" evidence="8">
    <location>
        <begin position="1"/>
        <end position="31"/>
    </location>
</feature>
<accession>A0AAN6DNV0</accession>
<evidence type="ECO:0000256" key="3">
    <source>
        <dbReference type="ARBA" id="ARBA00016011"/>
    </source>
</evidence>
<dbReference type="EMBL" id="MU404362">
    <property type="protein sequence ID" value="KAI1608793.1"/>
    <property type="molecule type" value="Genomic_DNA"/>
</dbReference>
<dbReference type="InterPro" id="IPR016266">
    <property type="entry name" value="POLE2"/>
</dbReference>
<name>A0AAN6DNV0_9EURO</name>
<evidence type="ECO:0000256" key="8">
    <source>
        <dbReference type="SAM" id="MobiDB-lite"/>
    </source>
</evidence>
<protein>
    <recommendedName>
        <fullName evidence="3">DNA polymerase epsilon subunit B</fullName>
    </recommendedName>
    <alternativeName>
        <fullName evidence="7">DNA polymerase II subunit 2</fullName>
    </alternativeName>
</protein>
<evidence type="ECO:0000313" key="10">
    <source>
        <dbReference type="EMBL" id="KAI1608793.1"/>
    </source>
</evidence>
<feature type="compositionally biased region" description="Polar residues" evidence="8">
    <location>
        <begin position="168"/>
        <end position="185"/>
    </location>
</feature>
<feature type="compositionally biased region" description="Polar residues" evidence="8">
    <location>
        <begin position="714"/>
        <end position="723"/>
    </location>
</feature>
<dbReference type="PANTHER" id="PTHR12708:SF0">
    <property type="entry name" value="DNA POLYMERASE EPSILON SUBUNIT 2"/>
    <property type="match status" value="1"/>
</dbReference>
<comment type="caution">
    <text evidence="10">The sequence shown here is derived from an EMBL/GenBank/DDBJ whole genome shotgun (WGS) entry which is preliminary data.</text>
</comment>
<evidence type="ECO:0000256" key="6">
    <source>
        <dbReference type="ARBA" id="ARBA00023242"/>
    </source>
</evidence>
<dbReference type="GO" id="GO:0008622">
    <property type="term" value="C:epsilon DNA polymerase complex"/>
    <property type="evidence" value="ECO:0007669"/>
    <property type="project" value="InterPro"/>
</dbReference>
<evidence type="ECO:0000259" key="9">
    <source>
        <dbReference type="Pfam" id="PF04042"/>
    </source>
</evidence>
<dbReference type="PANTHER" id="PTHR12708">
    <property type="entry name" value="DNA POLYMERASE EPSILON SUBUNIT B"/>
    <property type="match status" value="1"/>
</dbReference>
<feature type="region of interest" description="Disordered" evidence="8">
    <location>
        <begin position="698"/>
        <end position="723"/>
    </location>
</feature>
<keyword evidence="6" id="KW-0539">Nucleus</keyword>
<dbReference type="GO" id="GO:0042276">
    <property type="term" value="P:error-prone translesion synthesis"/>
    <property type="evidence" value="ECO:0007669"/>
    <property type="project" value="TreeGrafter"/>
</dbReference>
<dbReference type="GO" id="GO:0003677">
    <property type="term" value="F:DNA binding"/>
    <property type="evidence" value="ECO:0007669"/>
    <property type="project" value="UniProtKB-KW"/>
</dbReference>
<comment type="similarity">
    <text evidence="2">Belongs to the DNA polymerase epsilon subunit B family.</text>
</comment>
<feature type="domain" description="DNA polymerase alpha/delta/epsilon subunit B" evidence="9">
    <location>
        <begin position="486"/>
        <end position="781"/>
    </location>
</feature>
<gene>
    <name evidence="10" type="ORF">EDD36DRAFT_93529</name>
</gene>
<dbReference type="Proteomes" id="UP001203852">
    <property type="component" value="Unassembled WGS sequence"/>
</dbReference>
<sequence length="838" mass="90197">MEDPVSTPRLPPPLFKPGAKPSSKEQLLSSSPGFGTPAYPIASRAPAVRQPFAAPVNNPTNNASTVLPILLPPQTLRPVAFRTLTKKHNLTLTSSGLGSLSTFVGKFCGIGWREEGLAERVLDEIAKTWKRNGGGLIIEDGPDKKLSSLLKTLEPCMSGGRLDIGKLSRSNSKVGTPNLSRTGSISRPDVNRDDSQTSLGFSGLNVEDNSLDQEDETHLDIRSFLKVVAAFDQPKLSYSTSKKTLEHISGAASLLPPIQHKISMFRNRYHLVHQRLMRNESFQTPSFSTATRPPSLIHSGSSVTSIQQSYKITPISNLLGRSGSSHLLLGMLVHSAAGDLALADLSGSVVLDLSVARPIPNEGAWFCPGMIVLVEGTYEEDGSHTSSLGSVAGVGGQIKGYFLAETVAGPPAERRALTIGSTDSDNLHTSVGAGFGWIDFLGVGSEKGIGQQMRRIQKRVYGRSPTHDISLPAEDEPESHPPRTKVAILGECTLDNPRTLEAIRAILSSYNSSSTEVEDLPLSIVLIGNFVSAASMAGSTKGGGSMEYKEHFDALASVLSEFPFLLSNTTFVFVPGDNDPWASAFSAGGACALPRQAVPEVFTSRIRRAVTTANVEAGKKDKNAPAGEAIWATNPARLSLFGPLEEIVLFRDDITSRFRRHAVSFVKPEGMDGDEEAPPDAPGDADDIMNDLEEIRMDREGESESESVHAATSHMPSTTSISTTRHSMQAARKLIKTILDQSHLTPFAHSVRPIFWDHAGSLSLYPLPTALVLADSEMPGFAITYEGCHVMNPGRVVDELGMSRVSGRGTGVGRWIEYDVKTHNGESREKQRFETCSS</sequence>
<evidence type="ECO:0000256" key="5">
    <source>
        <dbReference type="ARBA" id="ARBA00023125"/>
    </source>
</evidence>
<keyword evidence="5" id="KW-0238">DNA-binding</keyword>
<dbReference type="AlphaFoldDB" id="A0AAN6DNV0"/>
<dbReference type="InterPro" id="IPR007185">
    <property type="entry name" value="DNA_pol_a/d/e_bsu"/>
</dbReference>
<reference evidence="10" key="1">
    <citation type="journal article" date="2022" name="bioRxiv">
        <title>Deciphering the potential niche of two novel black yeast fungi from a biological soil crust based on their genomes, phenotypes, and melanin regulation.</title>
        <authorList>
            <consortium name="DOE Joint Genome Institute"/>
            <person name="Carr E.C."/>
            <person name="Barton Q."/>
            <person name="Grambo S."/>
            <person name="Sullivan M."/>
            <person name="Renfro C.M."/>
            <person name="Kuo A."/>
            <person name="Pangilinan J."/>
            <person name="Lipzen A."/>
            <person name="Keymanesh K."/>
            <person name="Savage E."/>
            <person name="Barry K."/>
            <person name="Grigoriev I.V."/>
            <person name="Riekhof W.R."/>
            <person name="Harris S.S."/>
        </authorList>
    </citation>
    <scope>NUCLEOTIDE SEQUENCE</scope>
    <source>
        <strain evidence="10">JF 03-4F</strain>
    </source>
</reference>
<comment type="subcellular location">
    <subcellularLocation>
        <location evidence="1">Nucleus</location>
    </subcellularLocation>
</comment>
<evidence type="ECO:0000256" key="1">
    <source>
        <dbReference type="ARBA" id="ARBA00004123"/>
    </source>
</evidence>
<keyword evidence="4" id="KW-0235">DNA replication</keyword>
<organism evidence="10 11">
    <name type="scientific">Exophiala viscosa</name>
    <dbReference type="NCBI Taxonomy" id="2486360"/>
    <lineage>
        <taxon>Eukaryota</taxon>
        <taxon>Fungi</taxon>
        <taxon>Dikarya</taxon>
        <taxon>Ascomycota</taxon>
        <taxon>Pezizomycotina</taxon>
        <taxon>Eurotiomycetes</taxon>
        <taxon>Chaetothyriomycetidae</taxon>
        <taxon>Chaetothyriales</taxon>
        <taxon>Herpotrichiellaceae</taxon>
        <taxon>Exophiala</taxon>
    </lineage>
</organism>
<keyword evidence="11" id="KW-1185">Reference proteome</keyword>
<evidence type="ECO:0000256" key="4">
    <source>
        <dbReference type="ARBA" id="ARBA00022705"/>
    </source>
</evidence>
<evidence type="ECO:0000256" key="2">
    <source>
        <dbReference type="ARBA" id="ARBA00009560"/>
    </source>
</evidence>
<dbReference type="Pfam" id="PF04042">
    <property type="entry name" value="DNA_pol_E_B"/>
    <property type="match status" value="1"/>
</dbReference>
<proteinExistence type="inferred from homology"/>
<evidence type="ECO:0000256" key="7">
    <source>
        <dbReference type="ARBA" id="ARBA00032930"/>
    </source>
</evidence>